<accession>A0ACB7SND4</accession>
<gene>
    <name evidence="1" type="ORF">HPB50_026259</name>
</gene>
<sequence>MQAVLSLVLAWLSSVPDRHTSPVPPFRSFGFDYGSRTNASFLDANNFLDATSVVQLPPGYPAPASASSVVRVELNCRPPDTLFSGHGNSIGSVVLNQHVFAMQFFEEPHGGERQAFSHDAQIKFRARAYGYLLFCFCDLVVFERHCLPEELSRKAPCWLVGPTRQPTRTRTDLGPVMNTVR</sequence>
<protein>
    <submittedName>
        <fullName evidence="1">Uncharacterized protein</fullName>
    </submittedName>
</protein>
<evidence type="ECO:0000313" key="1">
    <source>
        <dbReference type="EMBL" id="KAH6934642.1"/>
    </source>
</evidence>
<comment type="caution">
    <text evidence="1">The sequence shown here is derived from an EMBL/GenBank/DDBJ whole genome shotgun (WGS) entry which is preliminary data.</text>
</comment>
<reference evidence="1" key="1">
    <citation type="submission" date="2020-05" db="EMBL/GenBank/DDBJ databases">
        <title>Large-scale comparative analyses of tick genomes elucidate their genetic diversity and vector capacities.</title>
        <authorList>
            <person name="Jia N."/>
            <person name="Wang J."/>
            <person name="Shi W."/>
            <person name="Du L."/>
            <person name="Sun Y."/>
            <person name="Zhan W."/>
            <person name="Jiang J."/>
            <person name="Wang Q."/>
            <person name="Zhang B."/>
            <person name="Ji P."/>
            <person name="Sakyi L.B."/>
            <person name="Cui X."/>
            <person name="Yuan T."/>
            <person name="Jiang B."/>
            <person name="Yang W."/>
            <person name="Lam T.T.-Y."/>
            <person name="Chang Q."/>
            <person name="Ding S."/>
            <person name="Wang X."/>
            <person name="Zhu J."/>
            <person name="Ruan X."/>
            <person name="Zhao L."/>
            <person name="Wei J."/>
            <person name="Que T."/>
            <person name="Du C."/>
            <person name="Cheng J."/>
            <person name="Dai P."/>
            <person name="Han X."/>
            <person name="Huang E."/>
            <person name="Gao Y."/>
            <person name="Liu J."/>
            <person name="Shao H."/>
            <person name="Ye R."/>
            <person name="Li L."/>
            <person name="Wei W."/>
            <person name="Wang X."/>
            <person name="Wang C."/>
            <person name="Yang T."/>
            <person name="Huo Q."/>
            <person name="Li W."/>
            <person name="Guo W."/>
            <person name="Chen H."/>
            <person name="Zhou L."/>
            <person name="Ni X."/>
            <person name="Tian J."/>
            <person name="Zhou Y."/>
            <person name="Sheng Y."/>
            <person name="Liu T."/>
            <person name="Pan Y."/>
            <person name="Xia L."/>
            <person name="Li J."/>
            <person name="Zhao F."/>
            <person name="Cao W."/>
        </authorList>
    </citation>
    <scope>NUCLEOTIDE SEQUENCE</scope>
    <source>
        <strain evidence="1">Hyas-2018</strain>
    </source>
</reference>
<dbReference type="Proteomes" id="UP000821845">
    <property type="component" value="Chromosome 4"/>
</dbReference>
<evidence type="ECO:0000313" key="2">
    <source>
        <dbReference type="Proteomes" id="UP000821845"/>
    </source>
</evidence>
<keyword evidence="2" id="KW-1185">Reference proteome</keyword>
<dbReference type="EMBL" id="CM023484">
    <property type="protein sequence ID" value="KAH6934642.1"/>
    <property type="molecule type" value="Genomic_DNA"/>
</dbReference>
<proteinExistence type="predicted"/>
<organism evidence="1 2">
    <name type="scientific">Hyalomma asiaticum</name>
    <name type="common">Tick</name>
    <dbReference type="NCBI Taxonomy" id="266040"/>
    <lineage>
        <taxon>Eukaryota</taxon>
        <taxon>Metazoa</taxon>
        <taxon>Ecdysozoa</taxon>
        <taxon>Arthropoda</taxon>
        <taxon>Chelicerata</taxon>
        <taxon>Arachnida</taxon>
        <taxon>Acari</taxon>
        <taxon>Parasitiformes</taxon>
        <taxon>Ixodida</taxon>
        <taxon>Ixodoidea</taxon>
        <taxon>Ixodidae</taxon>
        <taxon>Hyalomminae</taxon>
        <taxon>Hyalomma</taxon>
    </lineage>
</organism>
<name>A0ACB7SND4_HYAAI</name>